<name>A0A939BQ27_9FIRM</name>
<keyword evidence="2" id="KW-1185">Reference proteome</keyword>
<dbReference type="EMBL" id="JAFBDQ010000017">
    <property type="protein sequence ID" value="MBM7557797.1"/>
    <property type="molecule type" value="Genomic_DNA"/>
</dbReference>
<reference evidence="1" key="1">
    <citation type="submission" date="2021-01" db="EMBL/GenBank/DDBJ databases">
        <title>Genomic Encyclopedia of Type Strains, Phase IV (KMG-IV): sequencing the most valuable type-strain genomes for metagenomic binning, comparative biology and taxonomic classification.</title>
        <authorList>
            <person name="Goeker M."/>
        </authorList>
    </citation>
    <scope>NUCLEOTIDE SEQUENCE</scope>
    <source>
        <strain evidence="1">DSM 23230</strain>
    </source>
</reference>
<protein>
    <submittedName>
        <fullName evidence="1">Flagellar biosynthesis/type III secretory pathway protein FliH</fullName>
    </submittedName>
</protein>
<keyword evidence="1" id="KW-0282">Flagellum</keyword>
<evidence type="ECO:0000313" key="1">
    <source>
        <dbReference type="EMBL" id="MBM7557797.1"/>
    </source>
</evidence>
<proteinExistence type="predicted"/>
<dbReference type="Proteomes" id="UP000774000">
    <property type="component" value="Unassembled WGS sequence"/>
</dbReference>
<keyword evidence="1" id="KW-0966">Cell projection</keyword>
<gene>
    <name evidence="1" type="ORF">JOC47_002663</name>
</gene>
<evidence type="ECO:0000313" key="2">
    <source>
        <dbReference type="Proteomes" id="UP000774000"/>
    </source>
</evidence>
<accession>A0A939BQ27</accession>
<organism evidence="1 2">
    <name type="scientific">Halanaerobacter jeridensis</name>
    <dbReference type="NCBI Taxonomy" id="706427"/>
    <lineage>
        <taxon>Bacteria</taxon>
        <taxon>Bacillati</taxon>
        <taxon>Bacillota</taxon>
        <taxon>Clostridia</taxon>
        <taxon>Halanaerobiales</taxon>
        <taxon>Halobacteroidaceae</taxon>
        <taxon>Halanaerobacter</taxon>
    </lineage>
</organism>
<comment type="caution">
    <text evidence="1">The sequence shown here is derived from an EMBL/GenBank/DDBJ whole genome shotgun (WGS) entry which is preliminary data.</text>
</comment>
<keyword evidence="1" id="KW-0969">Cilium</keyword>
<dbReference type="AlphaFoldDB" id="A0A939BQ27"/>
<sequence length="58" mass="6534">MVINTNAYKEGYQDGYADAQAGKSKQYKKNMPKLKALFSQNAVNTYIEGYDEGYRDGS</sequence>
<dbReference type="RefSeq" id="WP_204702558.1">
    <property type="nucleotide sequence ID" value="NZ_JAFBDQ010000017.1"/>
</dbReference>